<dbReference type="Proteomes" id="UP001596414">
    <property type="component" value="Unassembled WGS sequence"/>
</dbReference>
<keyword evidence="2" id="KW-0472">Membrane</keyword>
<keyword evidence="2" id="KW-0812">Transmembrane</keyword>
<feature type="compositionally biased region" description="Polar residues" evidence="1">
    <location>
        <begin position="258"/>
        <end position="270"/>
    </location>
</feature>
<gene>
    <name evidence="3" type="ORF">ACFQJ7_12755</name>
</gene>
<feature type="compositionally biased region" description="Basic and acidic residues" evidence="1">
    <location>
        <begin position="245"/>
        <end position="257"/>
    </location>
</feature>
<accession>A0ABD5X6K9</accession>
<feature type="transmembrane region" description="Helical" evidence="2">
    <location>
        <begin position="28"/>
        <end position="56"/>
    </location>
</feature>
<name>A0ABD5X6K9_9EURY</name>
<comment type="caution">
    <text evidence="3">The sequence shown here is derived from an EMBL/GenBank/DDBJ whole genome shotgun (WGS) entry which is preliminary data.</text>
</comment>
<proteinExistence type="predicted"/>
<dbReference type="EMBL" id="JBHSZQ010000047">
    <property type="protein sequence ID" value="MFC7126881.1"/>
    <property type="molecule type" value="Genomic_DNA"/>
</dbReference>
<reference evidence="3 4" key="1">
    <citation type="journal article" date="2014" name="Int. J. Syst. Evol. Microbiol.">
        <title>Complete genome sequence of Corynebacterium casei LMG S-19264T (=DSM 44701T), isolated from a smear-ripened cheese.</title>
        <authorList>
            <consortium name="US DOE Joint Genome Institute (JGI-PGF)"/>
            <person name="Walter F."/>
            <person name="Albersmeier A."/>
            <person name="Kalinowski J."/>
            <person name="Ruckert C."/>
        </authorList>
    </citation>
    <scope>NUCLEOTIDE SEQUENCE [LARGE SCALE GENOMIC DNA]</scope>
    <source>
        <strain evidence="3 4">CGMCC 4.7215</strain>
    </source>
</reference>
<evidence type="ECO:0000313" key="4">
    <source>
        <dbReference type="Proteomes" id="UP001596414"/>
    </source>
</evidence>
<evidence type="ECO:0000256" key="1">
    <source>
        <dbReference type="SAM" id="MobiDB-lite"/>
    </source>
</evidence>
<dbReference type="AlphaFoldDB" id="A0ABD5X6K9"/>
<evidence type="ECO:0000313" key="3">
    <source>
        <dbReference type="EMBL" id="MFC7126881.1"/>
    </source>
</evidence>
<feature type="transmembrane region" description="Helical" evidence="2">
    <location>
        <begin position="136"/>
        <end position="154"/>
    </location>
</feature>
<dbReference type="RefSeq" id="WP_135806765.1">
    <property type="nucleotide sequence ID" value="NZ_JAODIY010000009.1"/>
</dbReference>
<sequence length="270" mass="29080">MGFLGKYAAFRWVTGGRGGGGGSGGSGFVLIFAVIVGIIGVIWAIFSVFSFVWNLIYGIVRPILMVFPPVTIPLAVALLGWPFTWLSPYSTEKTDAFLNGTEDNLSFGPYAFWAVSSVNIMFLTGAYDAFPEPNGLIEMVIGLVVALLLLYGAYELFHFPYRSFKLLLHSPRGPFYVIALLSPMSAGLITSAFNVSLNIVLPLPELLGSELAVIAGSLVFLNTTYLGGALAVLWNQGVIQANADAAEKEDSRMETNRNTDTTTESSPNTN</sequence>
<organism evidence="3 4">
    <name type="scientific">Halovenus rubra</name>
    <dbReference type="NCBI Taxonomy" id="869890"/>
    <lineage>
        <taxon>Archaea</taxon>
        <taxon>Methanobacteriati</taxon>
        <taxon>Methanobacteriota</taxon>
        <taxon>Stenosarchaea group</taxon>
        <taxon>Halobacteria</taxon>
        <taxon>Halobacteriales</taxon>
        <taxon>Haloarculaceae</taxon>
        <taxon>Halovenus</taxon>
    </lineage>
</organism>
<evidence type="ECO:0000256" key="2">
    <source>
        <dbReference type="SAM" id="Phobius"/>
    </source>
</evidence>
<feature type="transmembrane region" description="Helical" evidence="2">
    <location>
        <begin position="211"/>
        <end position="234"/>
    </location>
</feature>
<keyword evidence="2" id="KW-1133">Transmembrane helix</keyword>
<feature type="region of interest" description="Disordered" evidence="1">
    <location>
        <begin position="245"/>
        <end position="270"/>
    </location>
</feature>
<feature type="transmembrane region" description="Helical" evidence="2">
    <location>
        <begin position="174"/>
        <end position="199"/>
    </location>
</feature>
<feature type="transmembrane region" description="Helical" evidence="2">
    <location>
        <begin position="63"/>
        <end position="83"/>
    </location>
</feature>
<protein>
    <submittedName>
        <fullName evidence="3">Uncharacterized protein</fullName>
    </submittedName>
</protein>